<dbReference type="RefSeq" id="WP_145255429.1">
    <property type="nucleotide sequence ID" value="NZ_CP036279.1"/>
</dbReference>
<keyword evidence="2" id="KW-1133">Transmembrane helix</keyword>
<dbReference type="KEGG" id="knv:Pan216_09430"/>
<feature type="region of interest" description="Disordered" evidence="1">
    <location>
        <begin position="409"/>
        <end position="439"/>
    </location>
</feature>
<evidence type="ECO:0000313" key="4">
    <source>
        <dbReference type="Proteomes" id="UP000317093"/>
    </source>
</evidence>
<feature type="compositionally biased region" description="Basic residues" evidence="1">
    <location>
        <begin position="427"/>
        <end position="439"/>
    </location>
</feature>
<name>A0A518AZG5_9BACT</name>
<keyword evidence="4" id="KW-1185">Reference proteome</keyword>
<evidence type="ECO:0000256" key="1">
    <source>
        <dbReference type="SAM" id="MobiDB-lite"/>
    </source>
</evidence>
<proteinExistence type="predicted"/>
<keyword evidence="2" id="KW-0812">Transmembrane</keyword>
<keyword evidence="2" id="KW-0472">Membrane</keyword>
<accession>A0A518AZG5</accession>
<dbReference type="Proteomes" id="UP000317093">
    <property type="component" value="Chromosome"/>
</dbReference>
<dbReference type="EMBL" id="CP036279">
    <property type="protein sequence ID" value="QDU60106.1"/>
    <property type="molecule type" value="Genomic_DNA"/>
</dbReference>
<protein>
    <submittedName>
        <fullName evidence="3">Uncharacterized protein</fullName>
    </submittedName>
</protein>
<gene>
    <name evidence="3" type="ORF">Pan216_09430</name>
</gene>
<dbReference type="AlphaFoldDB" id="A0A518AZG5"/>
<organism evidence="3 4">
    <name type="scientific">Kolteria novifilia</name>
    <dbReference type="NCBI Taxonomy" id="2527975"/>
    <lineage>
        <taxon>Bacteria</taxon>
        <taxon>Pseudomonadati</taxon>
        <taxon>Planctomycetota</taxon>
        <taxon>Planctomycetia</taxon>
        <taxon>Kolteriales</taxon>
        <taxon>Kolteriaceae</taxon>
        <taxon>Kolteria</taxon>
    </lineage>
</organism>
<evidence type="ECO:0000256" key="2">
    <source>
        <dbReference type="SAM" id="Phobius"/>
    </source>
</evidence>
<feature type="transmembrane region" description="Helical" evidence="2">
    <location>
        <begin position="114"/>
        <end position="134"/>
    </location>
</feature>
<evidence type="ECO:0000313" key="3">
    <source>
        <dbReference type="EMBL" id="QDU60106.1"/>
    </source>
</evidence>
<sequence length="439" mass="48405">MDRSREQRITELATGLSIGDLSQSELEELHDILASGEDAEETAQIVWKTLDLSLDLQASVGTIFQDTVRHRLDAERSASSQGFLDSLWSRLSFDRPKLQEIVVPDPRPRRRPRWLPLAIGGLLMLIGVALVAWWPKRTAWEAPIAKVASVRGTTRHAKRVLVPGASVDRQPMTVHEKSWLSLVWPEGDKATIIGPASVVVHPRGLLLLSGRAWIENRSPFSAAVGGDLAELEEGSQVAIEANQQSGIVGVEKGRARYRGAVIEAEKAYSGTGKPYPWLPAPVFEKLPDGFQVAGLAEMADWRFEGTIEWESVEASVELTLLGRPAERSDLHLRLEPGKLTIREGERAPRLFELSGAPLLVRRLEIIQRFSSRWIVRVDDIRFAVAAPASATRFVGRCEGGARLGSPVFSAGPSGARFSELPKPPSSRQKRNRTGRANRD</sequence>
<reference evidence="3 4" key="1">
    <citation type="submission" date="2019-02" db="EMBL/GenBank/DDBJ databases">
        <title>Deep-cultivation of Planctomycetes and their phenomic and genomic characterization uncovers novel biology.</title>
        <authorList>
            <person name="Wiegand S."/>
            <person name="Jogler M."/>
            <person name="Boedeker C."/>
            <person name="Pinto D."/>
            <person name="Vollmers J."/>
            <person name="Rivas-Marin E."/>
            <person name="Kohn T."/>
            <person name="Peeters S.H."/>
            <person name="Heuer A."/>
            <person name="Rast P."/>
            <person name="Oberbeckmann S."/>
            <person name="Bunk B."/>
            <person name="Jeske O."/>
            <person name="Meyerdierks A."/>
            <person name="Storesund J.E."/>
            <person name="Kallscheuer N."/>
            <person name="Luecker S."/>
            <person name="Lage O.M."/>
            <person name="Pohl T."/>
            <person name="Merkel B.J."/>
            <person name="Hornburger P."/>
            <person name="Mueller R.-W."/>
            <person name="Bruemmer F."/>
            <person name="Labrenz M."/>
            <person name="Spormann A.M."/>
            <person name="Op den Camp H."/>
            <person name="Overmann J."/>
            <person name="Amann R."/>
            <person name="Jetten M.S.M."/>
            <person name="Mascher T."/>
            <person name="Medema M.H."/>
            <person name="Devos D.P."/>
            <person name="Kaster A.-K."/>
            <person name="Ovreas L."/>
            <person name="Rohde M."/>
            <person name="Galperin M.Y."/>
            <person name="Jogler C."/>
        </authorList>
    </citation>
    <scope>NUCLEOTIDE SEQUENCE [LARGE SCALE GENOMIC DNA]</scope>
    <source>
        <strain evidence="3 4">Pan216</strain>
    </source>
</reference>